<dbReference type="PANTHER" id="PTHR35091">
    <property type="entry name" value="FLAGELLAR PROTEIN FLIL"/>
    <property type="match status" value="1"/>
</dbReference>
<comment type="function">
    <text evidence="1 10">Controls the rotational direction of flagella during chemotaxis.</text>
</comment>
<dbReference type="GO" id="GO:0071978">
    <property type="term" value="P:bacterial-type flagellum-dependent swarming motility"/>
    <property type="evidence" value="ECO:0007669"/>
    <property type="project" value="TreeGrafter"/>
</dbReference>
<dbReference type="InterPro" id="IPR005503">
    <property type="entry name" value="FliL"/>
</dbReference>
<gene>
    <name evidence="11" type="ORF">FCL54_13945</name>
</gene>
<evidence type="ECO:0000256" key="4">
    <source>
        <dbReference type="ARBA" id="ARBA00022475"/>
    </source>
</evidence>
<evidence type="ECO:0000256" key="9">
    <source>
        <dbReference type="ARBA" id="ARBA00023136"/>
    </source>
</evidence>
<reference evidence="11 12" key="1">
    <citation type="submission" date="2019-04" db="EMBL/GenBank/DDBJ databases">
        <title>Bacillus caeni sp. nov., a bacterium isolated from mangrove sediment.</title>
        <authorList>
            <person name="Huang H."/>
            <person name="Mo K."/>
            <person name="Hu Y."/>
        </authorList>
    </citation>
    <scope>NUCLEOTIDE SEQUENCE [LARGE SCALE GENOMIC DNA]</scope>
    <source>
        <strain evidence="11 12">HB172195</strain>
    </source>
</reference>
<keyword evidence="9 10" id="KW-0472">Membrane</keyword>
<evidence type="ECO:0000256" key="3">
    <source>
        <dbReference type="ARBA" id="ARBA00008281"/>
    </source>
</evidence>
<comment type="caution">
    <text evidence="11">The sequence shown here is derived from an EMBL/GenBank/DDBJ whole genome shotgun (WGS) entry which is preliminary data.</text>
</comment>
<dbReference type="EMBL" id="SWLG01000009">
    <property type="protein sequence ID" value="TLS36620.1"/>
    <property type="molecule type" value="Genomic_DNA"/>
</dbReference>
<accession>A0A5R9F2A8</accession>
<protein>
    <recommendedName>
        <fullName evidence="10">Flagellar protein FliL</fullName>
    </recommendedName>
</protein>
<dbReference type="Proteomes" id="UP000308230">
    <property type="component" value="Unassembled WGS sequence"/>
</dbReference>
<proteinExistence type="inferred from homology"/>
<evidence type="ECO:0000256" key="1">
    <source>
        <dbReference type="ARBA" id="ARBA00002254"/>
    </source>
</evidence>
<evidence type="ECO:0000313" key="12">
    <source>
        <dbReference type="Proteomes" id="UP000308230"/>
    </source>
</evidence>
<dbReference type="AlphaFoldDB" id="A0A5R9F2A8"/>
<keyword evidence="12" id="KW-1185">Reference proteome</keyword>
<dbReference type="GO" id="GO:0005886">
    <property type="term" value="C:plasma membrane"/>
    <property type="evidence" value="ECO:0007669"/>
    <property type="project" value="UniProtKB-SubCell"/>
</dbReference>
<dbReference type="RefSeq" id="WP_138127306.1">
    <property type="nucleotide sequence ID" value="NZ_SWLG01000009.1"/>
</dbReference>
<dbReference type="OrthoDB" id="2381796at2"/>
<dbReference type="GO" id="GO:0006935">
    <property type="term" value="P:chemotaxis"/>
    <property type="evidence" value="ECO:0007669"/>
    <property type="project" value="UniProtKB-KW"/>
</dbReference>
<dbReference type="Pfam" id="PF03748">
    <property type="entry name" value="FliL"/>
    <property type="match status" value="1"/>
</dbReference>
<evidence type="ECO:0000256" key="2">
    <source>
        <dbReference type="ARBA" id="ARBA00004162"/>
    </source>
</evidence>
<evidence type="ECO:0000256" key="7">
    <source>
        <dbReference type="ARBA" id="ARBA00022779"/>
    </source>
</evidence>
<keyword evidence="5 10" id="KW-0145">Chemotaxis</keyword>
<evidence type="ECO:0000256" key="8">
    <source>
        <dbReference type="ARBA" id="ARBA00022989"/>
    </source>
</evidence>
<keyword evidence="11" id="KW-0282">Flagellum</keyword>
<evidence type="ECO:0000256" key="5">
    <source>
        <dbReference type="ARBA" id="ARBA00022500"/>
    </source>
</evidence>
<keyword evidence="11" id="KW-0969">Cilium</keyword>
<comment type="subcellular location">
    <subcellularLocation>
        <location evidence="2">Cell membrane</location>
        <topology evidence="2">Single-pass membrane protein</topology>
    </subcellularLocation>
</comment>
<sequence length="141" mass="15928">MKGLFLKIGLPLLVLSTISFGILYFFDIDVAKILKKNEHSVDAQIERSINTELLTTNLSSDHFAVVQFNIVLDSKKAYEEVEKRNPEVRAAIISSLANKTKEDLRGAKGIKSLQDSVKQKIESFMTEGKIERILVTEFKIQ</sequence>
<keyword evidence="4 10" id="KW-1003">Cell membrane</keyword>
<name>A0A5R9F2A8_9BACL</name>
<keyword evidence="6 10" id="KW-0812">Transmembrane</keyword>
<dbReference type="PANTHER" id="PTHR35091:SF2">
    <property type="entry name" value="FLAGELLAR PROTEIN FLIL"/>
    <property type="match status" value="1"/>
</dbReference>
<dbReference type="GO" id="GO:0009425">
    <property type="term" value="C:bacterial-type flagellum basal body"/>
    <property type="evidence" value="ECO:0007669"/>
    <property type="project" value="InterPro"/>
</dbReference>
<organism evidence="11 12">
    <name type="scientific">Exobacillus caeni</name>
    <dbReference type="NCBI Taxonomy" id="2574798"/>
    <lineage>
        <taxon>Bacteria</taxon>
        <taxon>Bacillati</taxon>
        <taxon>Bacillota</taxon>
        <taxon>Bacilli</taxon>
        <taxon>Bacillales</taxon>
        <taxon>Guptibacillaceae</taxon>
        <taxon>Exobacillus</taxon>
    </lineage>
</organism>
<comment type="similarity">
    <text evidence="3 10">Belongs to the FliL family.</text>
</comment>
<evidence type="ECO:0000256" key="10">
    <source>
        <dbReference type="RuleBase" id="RU364125"/>
    </source>
</evidence>
<keyword evidence="8 10" id="KW-1133">Transmembrane helix</keyword>
<keyword evidence="7 10" id="KW-0283">Flagellar rotation</keyword>
<evidence type="ECO:0000313" key="11">
    <source>
        <dbReference type="EMBL" id="TLS36620.1"/>
    </source>
</evidence>
<evidence type="ECO:0000256" key="6">
    <source>
        <dbReference type="ARBA" id="ARBA00022692"/>
    </source>
</evidence>
<keyword evidence="11" id="KW-0966">Cell projection</keyword>
<feature type="transmembrane region" description="Helical" evidence="10">
    <location>
        <begin position="6"/>
        <end position="26"/>
    </location>
</feature>